<keyword evidence="1" id="KW-0812">Transmembrane</keyword>
<proteinExistence type="predicted"/>
<keyword evidence="1" id="KW-1133">Transmembrane helix</keyword>
<dbReference type="RefSeq" id="WP_058257139.1">
    <property type="nucleotide sequence ID" value="NZ_DUPS01000006.1"/>
</dbReference>
<dbReference type="KEGG" id="hsd:SD1D_0133"/>
<dbReference type="Proteomes" id="UP000196053">
    <property type="component" value="Chromosome I"/>
</dbReference>
<dbReference type="EMBL" id="LN879430">
    <property type="protein sequence ID" value="CUH91687.1"/>
    <property type="molecule type" value="Genomic_DNA"/>
</dbReference>
<evidence type="ECO:0000313" key="3">
    <source>
        <dbReference type="Proteomes" id="UP000196053"/>
    </source>
</evidence>
<name>A0A0K8J2H2_9FIRM</name>
<protein>
    <submittedName>
        <fullName evidence="2">Uncharacterized protein</fullName>
    </submittedName>
</protein>
<accession>A0A0K8J2H2</accession>
<reference evidence="3" key="1">
    <citation type="submission" date="2015-09" db="EMBL/GenBank/DDBJ databases">
        <authorList>
            <person name="Wibberg D."/>
        </authorList>
    </citation>
    <scope>NUCLEOTIDE SEQUENCE [LARGE SCALE GENOMIC DNA]</scope>
    <source>
        <strain evidence="3">SD1D</strain>
    </source>
</reference>
<evidence type="ECO:0000256" key="1">
    <source>
        <dbReference type="SAM" id="Phobius"/>
    </source>
</evidence>
<keyword evidence="1" id="KW-0472">Membrane</keyword>
<dbReference type="AlphaFoldDB" id="A0A0K8J2H2"/>
<keyword evidence="3" id="KW-1185">Reference proteome</keyword>
<sequence>MLNRSFQEYRRKKFDFKIIWAIIGSAVLFAMIGIVVRGVWYKRQCDIIYNEVNSSVVKCGMKIHGQYGGEKVLISEANINPIIKSITDSMVVFASADDIPNEDPVILEFGDLLLMEIYPAEGYEVFVKHVRKNKAKYYYIKNTCNFNNLKKMVSLDQWSNPNIGID</sequence>
<feature type="transmembrane region" description="Helical" evidence="1">
    <location>
        <begin position="20"/>
        <end position="40"/>
    </location>
</feature>
<organism evidence="2 3">
    <name type="scientific">Herbinix luporum</name>
    <dbReference type="NCBI Taxonomy" id="1679721"/>
    <lineage>
        <taxon>Bacteria</taxon>
        <taxon>Bacillati</taxon>
        <taxon>Bacillota</taxon>
        <taxon>Clostridia</taxon>
        <taxon>Lachnospirales</taxon>
        <taxon>Lachnospiraceae</taxon>
        <taxon>Herbinix</taxon>
    </lineage>
</organism>
<evidence type="ECO:0000313" key="2">
    <source>
        <dbReference type="EMBL" id="CUH91687.1"/>
    </source>
</evidence>
<gene>
    <name evidence="2" type="ORF">SD1D_0133</name>
</gene>